<comment type="function">
    <text evidence="1">In eubacteria ppGpp (guanosine 3'-diphosphate 5'-diphosphate) is a mediator of the stringent response that coordinates a variety of cellular activities in response to changes in nutritional abundance.</text>
</comment>
<dbReference type="GO" id="GO:0005886">
    <property type="term" value="C:plasma membrane"/>
    <property type="evidence" value="ECO:0007669"/>
    <property type="project" value="TreeGrafter"/>
</dbReference>
<dbReference type="PROSITE" id="PS51671">
    <property type="entry name" value="ACT"/>
    <property type="match status" value="1"/>
</dbReference>
<dbReference type="InterPro" id="IPR045865">
    <property type="entry name" value="ACT-like_dom_sf"/>
</dbReference>
<evidence type="ECO:0000313" key="6">
    <source>
        <dbReference type="Proteomes" id="UP000000442"/>
    </source>
</evidence>
<dbReference type="GO" id="GO:0015949">
    <property type="term" value="P:nucleobase-containing small molecule interconversion"/>
    <property type="evidence" value="ECO:0007669"/>
    <property type="project" value="UniProtKB-ARBA"/>
</dbReference>
<name>C0QM35_DESAH</name>
<dbReference type="PROSITE" id="PS51880">
    <property type="entry name" value="TGS"/>
    <property type="match status" value="1"/>
</dbReference>
<dbReference type="Gene3D" id="1.10.3210.10">
    <property type="entry name" value="Hypothetical protein af1432"/>
    <property type="match status" value="1"/>
</dbReference>
<dbReference type="SUPFAM" id="SSF109604">
    <property type="entry name" value="HD-domain/PDEase-like"/>
    <property type="match status" value="1"/>
</dbReference>
<dbReference type="Pfam" id="PF19296">
    <property type="entry name" value="RelA_AH_RIS"/>
    <property type="match status" value="1"/>
</dbReference>
<dbReference type="EMBL" id="CP001087">
    <property type="protein sequence ID" value="ACN14341.1"/>
    <property type="molecule type" value="Genomic_DNA"/>
</dbReference>
<reference evidence="5 6" key="1">
    <citation type="journal article" date="2009" name="Environ. Microbiol.">
        <title>Genome sequence of Desulfobacterium autotrophicum HRM2, a marine sulfate reducer oxidizing organic carbon completely to carbon dioxide.</title>
        <authorList>
            <person name="Strittmatter A.W."/>
            <person name="Liesegang H."/>
            <person name="Rabus R."/>
            <person name="Decker I."/>
            <person name="Amann J."/>
            <person name="Andres S."/>
            <person name="Henne A."/>
            <person name="Fricke W.F."/>
            <person name="Martinez-Arias R."/>
            <person name="Bartels D."/>
            <person name="Goesmann A."/>
            <person name="Krause L."/>
            <person name="Puehler A."/>
            <person name="Klenk H.P."/>
            <person name="Richter M."/>
            <person name="Schuler M."/>
            <person name="Gloeckner F.O."/>
            <person name="Meyerdierks A."/>
            <person name="Gottschalk G."/>
            <person name="Amann R."/>
        </authorList>
    </citation>
    <scope>NUCLEOTIDE SEQUENCE [LARGE SCALE GENOMIC DNA]</scope>
    <source>
        <strain evidence="6">ATCC 43914 / DSM 3382 / HRM2</strain>
    </source>
</reference>
<dbReference type="InterPro" id="IPR012675">
    <property type="entry name" value="Beta-grasp_dom_sf"/>
</dbReference>
<dbReference type="SUPFAM" id="SSF81301">
    <property type="entry name" value="Nucleotidyltransferase"/>
    <property type="match status" value="1"/>
</dbReference>
<dbReference type="SMART" id="SM00954">
    <property type="entry name" value="RelA_SpoT"/>
    <property type="match status" value="1"/>
</dbReference>
<dbReference type="AlphaFoldDB" id="C0QM35"/>
<dbReference type="HOGENOM" id="CLU_012300_3_0_7"/>
<dbReference type="InterPro" id="IPR033655">
    <property type="entry name" value="TGS_RelA/SpoT"/>
</dbReference>
<evidence type="ECO:0000259" key="2">
    <source>
        <dbReference type="PROSITE" id="PS51671"/>
    </source>
</evidence>
<dbReference type="CDD" id="cd00077">
    <property type="entry name" value="HDc"/>
    <property type="match status" value="1"/>
</dbReference>
<comment type="similarity">
    <text evidence="1">Belongs to the relA/spoT family.</text>
</comment>
<dbReference type="PROSITE" id="PS51831">
    <property type="entry name" value="HD"/>
    <property type="match status" value="1"/>
</dbReference>
<keyword evidence="6" id="KW-1185">Reference proteome</keyword>
<dbReference type="PANTHER" id="PTHR21262">
    <property type="entry name" value="GUANOSINE-3',5'-BIS DIPHOSPHATE 3'-PYROPHOSPHOHYDROLASE"/>
    <property type="match status" value="1"/>
</dbReference>
<dbReference type="GO" id="GO:0008728">
    <property type="term" value="F:GTP diphosphokinase activity"/>
    <property type="evidence" value="ECO:0007669"/>
    <property type="project" value="UniProtKB-EC"/>
</dbReference>
<dbReference type="Pfam" id="PF02824">
    <property type="entry name" value="TGS"/>
    <property type="match status" value="1"/>
</dbReference>
<dbReference type="Pfam" id="PF13328">
    <property type="entry name" value="HD_4"/>
    <property type="match status" value="1"/>
</dbReference>
<dbReference type="Gene3D" id="3.10.20.30">
    <property type="match status" value="1"/>
</dbReference>
<dbReference type="NCBIfam" id="TIGR00691">
    <property type="entry name" value="spoT_relA"/>
    <property type="match status" value="1"/>
</dbReference>
<evidence type="ECO:0000259" key="4">
    <source>
        <dbReference type="PROSITE" id="PS51880"/>
    </source>
</evidence>
<evidence type="ECO:0000313" key="5">
    <source>
        <dbReference type="EMBL" id="ACN14341.1"/>
    </source>
</evidence>
<dbReference type="InterPro" id="IPR004811">
    <property type="entry name" value="RelA/Spo_fam"/>
</dbReference>
<dbReference type="RefSeq" id="WP_015903130.1">
    <property type="nucleotide sequence ID" value="NC_012108.1"/>
</dbReference>
<accession>C0QM35</accession>
<sequence length="716" mass="80974">MIRINDILDKIAEYNPGADLDVIDRAYVYSARVHSGQMRLSGEPYLSHPLEVAAILADMKLDVESIAAALLHDVIEDTHATEQEILEMFGPGILHIVAGVTKISKLTFSTKAAQQAESLRKMILAMADDIRVVLIKLADRIHNMRTLKFHKSQEKQRSIAQETLDIYAPIAARLGIFWIKQELEDLSFLYTHPEEYASIDLLVNKAKEERESYIATVMERVKEKLANSNIEADVKGRYKQHYSIYHKMVTQNLEFEELYDIVAFRIIVDTVSRCYEVMGLIHSMWKPISGKIKDYIGVPKPNMYQSLHTTVIGPRGDRVELQIRTREMDKIAESGIAAHWSYKQGGGFDEKTGEAFAWIRNLVENQENFSDPDEFLENVRIDLYSDEIYIFTPHGEIKTLPKGATPVDFAYLIHTEVGDQCTGARVNGKLVTLTHGLITGDTIEIVTTKGSHPSADWLNFVKTVKAKTKIRQWVRTRERERSITLGREMCEKQFRKKGHSFAALVKSGVIAQVSDGYGFKQVEDLIAHVGFGKITPVQIMNRALPGVETQKEPSIFDKLIKSKIRKKSRDGIIVKGLDDILVRFSKCCNPLPGDPIIGYITQGQGVTVHRKNCVTVQKMDPERQIDVEWSNDFTESYPALIRVRSTDRFGLLADVVAAITKNNANIINASTDTSELSAVSSYFTISVESTDRLRKIMTEIRKVKQVKDVKRMVPND</sequence>
<dbReference type="InterPro" id="IPR043519">
    <property type="entry name" value="NT_sf"/>
</dbReference>
<dbReference type="Gene3D" id="3.30.460.10">
    <property type="entry name" value="Beta Polymerase, domain 2"/>
    <property type="match status" value="1"/>
</dbReference>
<dbReference type="CDD" id="cd01668">
    <property type="entry name" value="TGS_RSH"/>
    <property type="match status" value="1"/>
</dbReference>
<dbReference type="SUPFAM" id="SSF81271">
    <property type="entry name" value="TGS-like"/>
    <property type="match status" value="1"/>
</dbReference>
<dbReference type="KEGG" id="dat:HRM2_12290"/>
<dbReference type="InterPro" id="IPR006674">
    <property type="entry name" value="HD_domain"/>
</dbReference>
<evidence type="ECO:0000256" key="1">
    <source>
        <dbReference type="RuleBase" id="RU003847"/>
    </source>
</evidence>
<protein>
    <submittedName>
        <fullName evidence="5">RelA</fullName>
        <ecNumber evidence="5">2.7.6.5</ecNumber>
    </submittedName>
</protein>
<dbReference type="SMART" id="SM00471">
    <property type="entry name" value="HDc"/>
    <property type="match status" value="1"/>
</dbReference>
<keyword evidence="5" id="KW-0808">Transferase</keyword>
<dbReference type="eggNOG" id="COG0317">
    <property type="taxonomic scope" value="Bacteria"/>
</dbReference>
<dbReference type="InterPro" id="IPR012676">
    <property type="entry name" value="TGS-like"/>
</dbReference>
<dbReference type="FunFam" id="3.30.460.10:FF:000001">
    <property type="entry name" value="GTP pyrophosphokinase RelA"/>
    <property type="match status" value="1"/>
</dbReference>
<dbReference type="InterPro" id="IPR002912">
    <property type="entry name" value="ACT_dom"/>
</dbReference>
<feature type="domain" description="HD" evidence="3">
    <location>
        <begin position="45"/>
        <end position="144"/>
    </location>
</feature>
<dbReference type="CDD" id="cd05399">
    <property type="entry name" value="NT_Rel-Spo_like"/>
    <property type="match status" value="1"/>
</dbReference>
<dbReference type="CDD" id="cd04876">
    <property type="entry name" value="ACT_RelA-SpoT"/>
    <property type="match status" value="1"/>
</dbReference>
<dbReference type="EC" id="2.7.6.5" evidence="5"/>
<dbReference type="PANTHER" id="PTHR21262:SF36">
    <property type="entry name" value="BIFUNCTIONAL (P)PPGPP SYNTHASE_HYDROLASE SPOT"/>
    <property type="match status" value="1"/>
</dbReference>
<feature type="domain" description="ACT" evidence="2">
    <location>
        <begin position="640"/>
        <end position="714"/>
    </location>
</feature>
<dbReference type="Pfam" id="PF04607">
    <property type="entry name" value="RelA_SpoT"/>
    <property type="match status" value="1"/>
</dbReference>
<feature type="domain" description="TGS" evidence="4">
    <location>
        <begin position="386"/>
        <end position="447"/>
    </location>
</feature>
<dbReference type="InterPro" id="IPR007685">
    <property type="entry name" value="RelA_SpoT"/>
</dbReference>
<dbReference type="Gene3D" id="3.30.70.260">
    <property type="match status" value="1"/>
</dbReference>
<organism evidence="5 6">
    <name type="scientific">Desulforapulum autotrophicum (strain ATCC 43914 / DSM 3382 / VKM B-1955 / HRM2)</name>
    <name type="common">Desulfobacterium autotrophicum</name>
    <dbReference type="NCBI Taxonomy" id="177437"/>
    <lineage>
        <taxon>Bacteria</taxon>
        <taxon>Pseudomonadati</taxon>
        <taxon>Thermodesulfobacteriota</taxon>
        <taxon>Desulfobacteria</taxon>
        <taxon>Desulfobacterales</taxon>
        <taxon>Desulfobacteraceae</taxon>
        <taxon>Desulforapulum</taxon>
    </lineage>
</organism>
<evidence type="ECO:0000259" key="3">
    <source>
        <dbReference type="PROSITE" id="PS51831"/>
    </source>
</evidence>
<dbReference type="GO" id="GO:0015969">
    <property type="term" value="P:guanosine tetraphosphate metabolic process"/>
    <property type="evidence" value="ECO:0007669"/>
    <property type="project" value="InterPro"/>
</dbReference>
<gene>
    <name evidence="5" type="primary">relA</name>
    <name evidence="5" type="ordered locus">HRM2_12290</name>
</gene>
<dbReference type="FunFam" id="3.10.20.30:FF:000002">
    <property type="entry name" value="GTP pyrophosphokinase (RelA/SpoT)"/>
    <property type="match status" value="1"/>
</dbReference>
<dbReference type="GO" id="GO:0008893">
    <property type="term" value="F:guanosine-3',5'-bis(diphosphate) 3'-diphosphatase activity"/>
    <property type="evidence" value="ECO:0007669"/>
    <property type="project" value="TreeGrafter"/>
</dbReference>
<dbReference type="Proteomes" id="UP000000442">
    <property type="component" value="Chromosome"/>
</dbReference>
<dbReference type="FunFam" id="1.10.3210.10:FF:000001">
    <property type="entry name" value="GTP pyrophosphokinase RelA"/>
    <property type="match status" value="1"/>
</dbReference>
<dbReference type="InterPro" id="IPR004095">
    <property type="entry name" value="TGS"/>
</dbReference>
<dbReference type="GO" id="GO:0042594">
    <property type="term" value="P:response to starvation"/>
    <property type="evidence" value="ECO:0007669"/>
    <property type="project" value="TreeGrafter"/>
</dbReference>
<dbReference type="OrthoDB" id="9805041at2"/>
<dbReference type="InterPro" id="IPR045600">
    <property type="entry name" value="RelA/SpoT_AH_RIS"/>
</dbReference>
<proteinExistence type="inferred from homology"/>
<dbReference type="InterPro" id="IPR003607">
    <property type="entry name" value="HD/PDEase_dom"/>
</dbReference>
<dbReference type="SUPFAM" id="SSF55021">
    <property type="entry name" value="ACT-like"/>
    <property type="match status" value="1"/>
</dbReference>
<dbReference type="Pfam" id="PF13291">
    <property type="entry name" value="ACT_4"/>
    <property type="match status" value="1"/>
</dbReference>
<dbReference type="STRING" id="177437.HRM2_12290"/>